<keyword evidence="1" id="KW-0175">Coiled coil</keyword>
<dbReference type="VEuPathDB" id="AmoebaDB:NAEGRDRAFT_57215"/>
<organism evidence="3">
    <name type="scientific">Naegleria gruberi</name>
    <name type="common">Amoeba</name>
    <dbReference type="NCBI Taxonomy" id="5762"/>
    <lineage>
        <taxon>Eukaryota</taxon>
        <taxon>Discoba</taxon>
        <taxon>Heterolobosea</taxon>
        <taxon>Tetramitia</taxon>
        <taxon>Eutetramitia</taxon>
        <taxon>Vahlkampfiidae</taxon>
        <taxon>Naegleria</taxon>
    </lineage>
</organism>
<dbReference type="AlphaFoldDB" id="D2V5R2"/>
<sequence length="112" mass="13041">MPRSRIKNSNRRAAVIVQRGRFCATPIVRGKSVDEKETSEEEKYAAKHDYELLLKWADQQGKKMDIKTEEVKKQVKQELETHNKKNVDDISKLKNEVEELKSMLAKALETKK</sequence>
<gene>
    <name evidence="2" type="ORF">NAEGRDRAFT_57215</name>
</gene>
<dbReference type="EMBL" id="GG738853">
    <property type="protein sequence ID" value="EFC47842.1"/>
    <property type="molecule type" value="Genomic_DNA"/>
</dbReference>
<name>D2V5R2_NAEGR</name>
<keyword evidence="3" id="KW-1185">Reference proteome</keyword>
<dbReference type="InParanoid" id="D2V5R2"/>
<proteinExistence type="predicted"/>
<dbReference type="GeneID" id="8861867"/>
<dbReference type="OrthoDB" id="10469943at2759"/>
<evidence type="ECO:0000313" key="3">
    <source>
        <dbReference type="Proteomes" id="UP000006671"/>
    </source>
</evidence>
<feature type="coiled-coil region" evidence="1">
    <location>
        <begin position="76"/>
        <end position="110"/>
    </location>
</feature>
<dbReference type="KEGG" id="ngr:NAEGRDRAFT_57215"/>
<dbReference type="Proteomes" id="UP000006671">
    <property type="component" value="Unassembled WGS sequence"/>
</dbReference>
<protein>
    <submittedName>
        <fullName evidence="2">Predicted protein</fullName>
    </submittedName>
</protein>
<accession>D2V5R2</accession>
<evidence type="ECO:0000313" key="2">
    <source>
        <dbReference type="EMBL" id="EFC47842.1"/>
    </source>
</evidence>
<evidence type="ECO:0000256" key="1">
    <source>
        <dbReference type="SAM" id="Coils"/>
    </source>
</evidence>
<reference evidence="2 3" key="1">
    <citation type="journal article" date="2010" name="Cell">
        <title>The genome of Naegleria gruberi illuminates early eukaryotic versatility.</title>
        <authorList>
            <person name="Fritz-Laylin L.K."/>
            <person name="Prochnik S.E."/>
            <person name="Ginger M.L."/>
            <person name="Dacks J.B."/>
            <person name="Carpenter M.L."/>
            <person name="Field M.C."/>
            <person name="Kuo A."/>
            <person name="Paredez A."/>
            <person name="Chapman J."/>
            <person name="Pham J."/>
            <person name="Shu S."/>
            <person name="Neupane R."/>
            <person name="Cipriano M."/>
            <person name="Mancuso J."/>
            <person name="Tu H."/>
            <person name="Salamov A."/>
            <person name="Lindquist E."/>
            <person name="Shapiro H."/>
            <person name="Lucas S."/>
            <person name="Grigoriev I.V."/>
            <person name="Cande W.Z."/>
            <person name="Fulton C."/>
            <person name="Rokhsar D.S."/>
            <person name="Dawson S.C."/>
        </authorList>
    </citation>
    <scope>NUCLEOTIDE SEQUENCE [LARGE SCALE GENOMIC DNA]</scope>
    <source>
        <strain evidence="2 3">NEG-M</strain>
    </source>
</reference>
<dbReference type="RefSeq" id="XP_002680586.1">
    <property type="nucleotide sequence ID" value="XM_002680540.1"/>
</dbReference>